<dbReference type="InterPro" id="IPR003599">
    <property type="entry name" value="Ig_sub"/>
</dbReference>
<evidence type="ECO:0000256" key="2">
    <source>
        <dbReference type="SAM" id="SignalP"/>
    </source>
</evidence>
<protein>
    <recommendedName>
        <fullName evidence="3">Immunoglobulin domain-containing protein</fullName>
    </recommendedName>
</protein>
<feature type="domain" description="Immunoglobulin" evidence="3">
    <location>
        <begin position="128"/>
        <end position="230"/>
    </location>
</feature>
<dbReference type="AlphaFoldDB" id="A0A9W7T8J0"/>
<feature type="domain" description="Immunoglobulin" evidence="3">
    <location>
        <begin position="21"/>
        <end position="122"/>
    </location>
</feature>
<feature type="signal peptide" evidence="2">
    <location>
        <begin position="1"/>
        <end position="18"/>
    </location>
</feature>
<keyword evidence="5" id="KW-1185">Reference proteome</keyword>
<evidence type="ECO:0000313" key="5">
    <source>
        <dbReference type="Proteomes" id="UP001059041"/>
    </source>
</evidence>
<comment type="caution">
    <text evidence="4">The sequence shown here is derived from an EMBL/GenBank/DDBJ whole genome shotgun (WGS) entry which is preliminary data.</text>
</comment>
<dbReference type="InterPro" id="IPR013783">
    <property type="entry name" value="Ig-like_fold"/>
</dbReference>
<proteinExistence type="predicted"/>
<reference evidence="4" key="1">
    <citation type="submission" date="2021-02" db="EMBL/GenBank/DDBJ databases">
        <title>Comparative genomics reveals that relaxation of natural selection precedes convergent phenotypic evolution of cavefish.</title>
        <authorList>
            <person name="Peng Z."/>
        </authorList>
    </citation>
    <scope>NUCLEOTIDE SEQUENCE</scope>
    <source>
        <tissue evidence="4">Muscle</tissue>
    </source>
</reference>
<feature type="domain" description="Immunoglobulin" evidence="3">
    <location>
        <begin position="375"/>
        <end position="476"/>
    </location>
</feature>
<evidence type="ECO:0000256" key="1">
    <source>
        <dbReference type="SAM" id="Phobius"/>
    </source>
</evidence>
<feature type="chain" id="PRO_5040949759" description="Immunoglobulin domain-containing protein" evidence="2">
    <location>
        <begin position="19"/>
        <end position="495"/>
    </location>
</feature>
<dbReference type="PANTHER" id="PTHR21063">
    <property type="entry name" value="LFA-3"/>
    <property type="match status" value="1"/>
</dbReference>
<evidence type="ECO:0000313" key="4">
    <source>
        <dbReference type="EMBL" id="KAI7791572.1"/>
    </source>
</evidence>
<dbReference type="Gene3D" id="2.60.40.10">
    <property type="entry name" value="Immunoglobulins"/>
    <property type="match status" value="4"/>
</dbReference>
<keyword evidence="2" id="KW-0732">Signal</keyword>
<dbReference type="FunFam" id="2.60.40.10:FF:002431">
    <property type="entry name" value="Si:ch211-222k6.3"/>
    <property type="match status" value="1"/>
</dbReference>
<feature type="transmembrane region" description="Helical" evidence="1">
    <location>
        <begin position="332"/>
        <end position="365"/>
    </location>
</feature>
<accession>A0A9W7T8J0</accession>
<feature type="non-terminal residue" evidence="4">
    <location>
        <position position="495"/>
    </location>
</feature>
<name>A0A9W7T8J0_TRIRA</name>
<feature type="domain" description="Immunoglobulin" evidence="3">
    <location>
        <begin position="233"/>
        <end position="337"/>
    </location>
</feature>
<dbReference type="Proteomes" id="UP001059041">
    <property type="component" value="Linkage Group LG25"/>
</dbReference>
<dbReference type="SMART" id="SM00409">
    <property type="entry name" value="IG"/>
    <property type="match status" value="4"/>
</dbReference>
<sequence>KTISLLFIISLFINGAVTDEVESVSVMEGDSVTLHTNIVIQTDDLIEWRYGAQLDLIAKLNREANKISLYNDTGGRFTDRLMLNDQTGDLTIIDVRSELEGVYQLEITGKKVTTKTFRFSVFGDADEGKSVSVMDGDSVTLHADVPDIKKFDVIRWRFQRGSSFLAELNRKTSVFPKYDVSDGRFTDRLQLDLTGSLTITSIRIKHSGHYDVDISSITHTIHRSYTVTVGGEVKSVSVMEGDSVTLHTDFTHIQRYDKVEWRFGTSDTPIAKINKDVNLTSVYVDVLEGRFRDRLQVDDQTGSLTINNIETDLSGLYELKIINRRRSIQRRFIVTVGALGLSSGVVAGICVTVSLLIAAAAAAAVSYIRRCFPKARTLEVMEGDPVTLHTDFIVKPDDVIKWRFGLQRTLIAEIRSPNGTTCNDVLDGRFSDRLTQSPQSGSLTISDTRTTDSGVYQLKIISSNETSYKRFRLTVTNSNRVNETGPLMNGDIQLQ</sequence>
<dbReference type="PANTHER" id="PTHR21063:SF4">
    <property type="entry name" value="CD48 ANTIGEN-RELATED"/>
    <property type="match status" value="1"/>
</dbReference>
<dbReference type="InterPro" id="IPR036179">
    <property type="entry name" value="Ig-like_dom_sf"/>
</dbReference>
<keyword evidence="1" id="KW-0812">Transmembrane</keyword>
<organism evidence="4 5">
    <name type="scientific">Triplophysa rosa</name>
    <name type="common">Cave loach</name>
    <dbReference type="NCBI Taxonomy" id="992332"/>
    <lineage>
        <taxon>Eukaryota</taxon>
        <taxon>Metazoa</taxon>
        <taxon>Chordata</taxon>
        <taxon>Craniata</taxon>
        <taxon>Vertebrata</taxon>
        <taxon>Euteleostomi</taxon>
        <taxon>Actinopterygii</taxon>
        <taxon>Neopterygii</taxon>
        <taxon>Teleostei</taxon>
        <taxon>Ostariophysi</taxon>
        <taxon>Cypriniformes</taxon>
        <taxon>Nemacheilidae</taxon>
        <taxon>Triplophysa</taxon>
    </lineage>
</organism>
<keyword evidence="1" id="KW-0472">Membrane</keyword>
<gene>
    <name evidence="4" type="ORF">IRJ41_025917</name>
</gene>
<dbReference type="InterPro" id="IPR013106">
    <property type="entry name" value="Ig_V-set"/>
</dbReference>
<dbReference type="Pfam" id="PF07686">
    <property type="entry name" value="V-set"/>
    <property type="match status" value="2"/>
</dbReference>
<evidence type="ECO:0000259" key="3">
    <source>
        <dbReference type="SMART" id="SM00409"/>
    </source>
</evidence>
<keyword evidence="1" id="KW-1133">Transmembrane helix</keyword>
<dbReference type="SUPFAM" id="SSF48726">
    <property type="entry name" value="Immunoglobulin"/>
    <property type="match status" value="4"/>
</dbReference>
<dbReference type="EMBL" id="JAFHDT010000025">
    <property type="protein sequence ID" value="KAI7791572.1"/>
    <property type="molecule type" value="Genomic_DNA"/>
</dbReference>